<gene>
    <name evidence="2" type="ORF">G7043_41225</name>
</gene>
<accession>A0A7C9W0L7</accession>
<comment type="caution">
    <text evidence="2">The sequence shown here is derived from an EMBL/GenBank/DDBJ whole genome shotgun (WGS) entry which is preliminary data.</text>
</comment>
<feature type="region of interest" description="Disordered" evidence="1">
    <location>
        <begin position="30"/>
        <end position="54"/>
    </location>
</feature>
<dbReference type="AlphaFoldDB" id="A0A7C9W0L7"/>
<sequence>MALIKSRALSHHGSPVAEYCFGKVEVRRPAGEPDLIRPDKPERGQTGKRIDAVP</sequence>
<dbReference type="Proteomes" id="UP000481360">
    <property type="component" value="Unassembled WGS sequence"/>
</dbReference>
<protein>
    <submittedName>
        <fullName evidence="2">Uncharacterized protein</fullName>
    </submittedName>
</protein>
<keyword evidence="3" id="KW-1185">Reference proteome</keyword>
<reference evidence="2 3" key="1">
    <citation type="submission" date="2020-03" db="EMBL/GenBank/DDBJ databases">
        <title>Isolation and identification of active actinomycetes.</title>
        <authorList>
            <person name="Sun X."/>
        </authorList>
    </citation>
    <scope>NUCLEOTIDE SEQUENCE [LARGE SCALE GENOMIC DNA]</scope>
    <source>
        <strain evidence="2 3">NEAU-D13</strain>
    </source>
</reference>
<dbReference type="EMBL" id="JAAMPJ010000015">
    <property type="protein sequence ID" value="NGY65336.1"/>
    <property type="molecule type" value="Genomic_DNA"/>
</dbReference>
<evidence type="ECO:0000313" key="2">
    <source>
        <dbReference type="EMBL" id="NGY65336.1"/>
    </source>
</evidence>
<evidence type="ECO:0000256" key="1">
    <source>
        <dbReference type="SAM" id="MobiDB-lite"/>
    </source>
</evidence>
<evidence type="ECO:0000313" key="3">
    <source>
        <dbReference type="Proteomes" id="UP000481360"/>
    </source>
</evidence>
<proteinExistence type="predicted"/>
<dbReference type="RefSeq" id="WP_166054131.1">
    <property type="nucleotide sequence ID" value="NZ_JAAMPJ010000015.1"/>
</dbReference>
<organism evidence="2 3">
    <name type="scientific">Lentzea alba</name>
    <dbReference type="NCBI Taxonomy" id="2714351"/>
    <lineage>
        <taxon>Bacteria</taxon>
        <taxon>Bacillati</taxon>
        <taxon>Actinomycetota</taxon>
        <taxon>Actinomycetes</taxon>
        <taxon>Pseudonocardiales</taxon>
        <taxon>Pseudonocardiaceae</taxon>
        <taxon>Lentzea</taxon>
    </lineage>
</organism>
<name>A0A7C9W0L7_9PSEU</name>